<dbReference type="CDD" id="cd20393">
    <property type="entry name" value="Tudor_SGF29_rpt1"/>
    <property type="match status" value="1"/>
</dbReference>
<dbReference type="AlphaFoldDB" id="A0A8J2T057"/>
<dbReference type="InterPro" id="IPR010750">
    <property type="entry name" value="SGF29_tudor-like_dom"/>
</dbReference>
<dbReference type="EMBL" id="CAKKNE010000006">
    <property type="protein sequence ID" value="CAH0379431.1"/>
    <property type="molecule type" value="Genomic_DNA"/>
</dbReference>
<feature type="compositionally biased region" description="Acidic residues" evidence="1">
    <location>
        <begin position="280"/>
        <end position="289"/>
    </location>
</feature>
<evidence type="ECO:0000313" key="3">
    <source>
        <dbReference type="EMBL" id="CAH0379431.1"/>
    </source>
</evidence>
<protein>
    <recommendedName>
        <fullName evidence="2">SGF29 C-terminal domain-containing protein</fullName>
    </recommendedName>
</protein>
<evidence type="ECO:0000259" key="2">
    <source>
        <dbReference type="PROSITE" id="PS51518"/>
    </source>
</evidence>
<feature type="region of interest" description="Disordered" evidence="1">
    <location>
        <begin position="256"/>
        <end position="304"/>
    </location>
</feature>
<dbReference type="InterPro" id="IPR037802">
    <property type="entry name" value="SGF29"/>
</dbReference>
<reference evidence="3" key="1">
    <citation type="submission" date="2021-11" db="EMBL/GenBank/DDBJ databases">
        <authorList>
            <consortium name="Genoscope - CEA"/>
            <person name="William W."/>
        </authorList>
    </citation>
    <scope>NUCLEOTIDE SEQUENCE</scope>
</reference>
<dbReference type="GO" id="GO:0000124">
    <property type="term" value="C:SAGA complex"/>
    <property type="evidence" value="ECO:0007669"/>
    <property type="project" value="InterPro"/>
</dbReference>
<dbReference type="PANTHER" id="PTHR21539:SF0">
    <property type="entry name" value="SAGA-ASSOCIATED FACTOR 29"/>
    <property type="match status" value="1"/>
</dbReference>
<dbReference type="Proteomes" id="UP000789595">
    <property type="component" value="Unassembled WGS sequence"/>
</dbReference>
<evidence type="ECO:0000313" key="4">
    <source>
        <dbReference type="Proteomes" id="UP000789595"/>
    </source>
</evidence>
<feature type="domain" description="SGF29 C-terminal" evidence="2">
    <location>
        <begin position="14"/>
        <end position="147"/>
    </location>
</feature>
<sequence>MSAPRTPAHVKDVDKEVAREHEQVAAKVSTTDENGSWILASVVRYDATSDAYAVQDEDDQKILELPASRIRRLGVPNGLQPGERVVALYPDSTTFYQATVAEAPRRRDVALAFDDDEDDDEDDDTGRILLRRVSLRHVLRERPTVSRAAPGQQPVAFQDMAQQNRPRSGSVDLDAPPPPKPKKRTKRNKVEYNTGDRIRVVEHAKYQGRLGTVVKRTVAWVEVHLDSLQPGEKELTASFRKKDLVLLNDAGDAALTEAALPPPPPPAPAPAPSPAAADKVDDDDDEEAEAAPAPVSTPGAPIRVRTAGGREAIVLEKMQRGWFRVELDQNANDEGGAGERKSMRMPHGFAPGQDHLLDAAPQAAVVPKPKGSSSKGRKSVQQTVPGPVPVGAVQAITAGGRVATILERKQRGWFAVELDGSANDEGGAFERKSMRRPMFAPGQDSVLDSAPDAMPYAPPHYYHAPPPPGVPVAQPAALPGAAQGAPNAMSPADMAAAFAQFQQFQQFLQMRGALPPQS</sequence>
<evidence type="ECO:0000256" key="1">
    <source>
        <dbReference type="SAM" id="MobiDB-lite"/>
    </source>
</evidence>
<proteinExistence type="predicted"/>
<dbReference type="PROSITE" id="PS51518">
    <property type="entry name" value="SGF29_C"/>
    <property type="match status" value="1"/>
</dbReference>
<accession>A0A8J2T057</accession>
<comment type="caution">
    <text evidence="3">The sequence shown here is derived from an EMBL/GenBank/DDBJ whole genome shotgun (WGS) entry which is preliminary data.</text>
</comment>
<keyword evidence="4" id="KW-1185">Reference proteome</keyword>
<dbReference type="Gene3D" id="2.30.30.140">
    <property type="match status" value="2"/>
</dbReference>
<gene>
    <name evidence="3" type="ORF">PECAL_6P10550</name>
</gene>
<organism evidence="3 4">
    <name type="scientific">Pelagomonas calceolata</name>
    <dbReference type="NCBI Taxonomy" id="35677"/>
    <lineage>
        <taxon>Eukaryota</taxon>
        <taxon>Sar</taxon>
        <taxon>Stramenopiles</taxon>
        <taxon>Ochrophyta</taxon>
        <taxon>Pelagophyceae</taxon>
        <taxon>Pelagomonadales</taxon>
        <taxon>Pelagomonadaceae</taxon>
        <taxon>Pelagomonas</taxon>
    </lineage>
</organism>
<dbReference type="PANTHER" id="PTHR21539">
    <property type="entry name" value="SAGA-ASSOCIATED FACTOR 29"/>
    <property type="match status" value="1"/>
</dbReference>
<dbReference type="Pfam" id="PF07039">
    <property type="entry name" value="SGF29_Tudor"/>
    <property type="match status" value="1"/>
</dbReference>
<dbReference type="InterPro" id="IPR047288">
    <property type="entry name" value="Tudor_SGF29_rpt1"/>
</dbReference>
<feature type="compositionally biased region" description="Pro residues" evidence="1">
    <location>
        <begin position="260"/>
        <end position="273"/>
    </location>
</feature>
<feature type="region of interest" description="Disordered" evidence="1">
    <location>
        <begin position="366"/>
        <end position="386"/>
    </location>
</feature>
<dbReference type="OrthoDB" id="5411773at2759"/>
<name>A0A8J2T057_9STRA</name>
<feature type="region of interest" description="Disordered" evidence="1">
    <location>
        <begin position="143"/>
        <end position="193"/>
    </location>
</feature>